<evidence type="ECO:0000313" key="4">
    <source>
        <dbReference type="Proteomes" id="UP000658131"/>
    </source>
</evidence>
<evidence type="ECO:0000256" key="2">
    <source>
        <dbReference type="SAM" id="Phobius"/>
    </source>
</evidence>
<comment type="caution">
    <text evidence="3">The sequence shown here is derived from an EMBL/GenBank/DDBJ whole genome shotgun (WGS) entry which is preliminary data.</text>
</comment>
<dbReference type="EMBL" id="JACRTB010000012">
    <property type="protein sequence ID" value="MBC8576579.1"/>
    <property type="molecule type" value="Genomic_DNA"/>
</dbReference>
<evidence type="ECO:0000313" key="3">
    <source>
        <dbReference type="EMBL" id="MBC8576579.1"/>
    </source>
</evidence>
<feature type="region of interest" description="Disordered" evidence="1">
    <location>
        <begin position="786"/>
        <end position="875"/>
    </location>
</feature>
<gene>
    <name evidence="3" type="ORF">H8717_09200</name>
</gene>
<dbReference type="PANTHER" id="PTHR38454:SF1">
    <property type="entry name" value="INTEGRAL MEMBRANE PROTEIN"/>
    <property type="match status" value="1"/>
</dbReference>
<feature type="transmembrane region" description="Helical" evidence="2">
    <location>
        <begin position="429"/>
        <end position="448"/>
    </location>
</feature>
<feature type="transmembrane region" description="Helical" evidence="2">
    <location>
        <begin position="134"/>
        <end position="154"/>
    </location>
</feature>
<feature type="compositionally biased region" description="Pro residues" evidence="1">
    <location>
        <begin position="833"/>
        <end position="843"/>
    </location>
</feature>
<organism evidence="3 4">
    <name type="scientific">Yanshouia hominis</name>
    <dbReference type="NCBI Taxonomy" id="2763673"/>
    <lineage>
        <taxon>Bacteria</taxon>
        <taxon>Bacillati</taxon>
        <taxon>Bacillota</taxon>
        <taxon>Clostridia</taxon>
        <taxon>Eubacteriales</taxon>
        <taxon>Oscillospiraceae</taxon>
        <taxon>Yanshouia</taxon>
    </lineage>
</organism>
<feature type="transmembrane region" description="Helical" evidence="2">
    <location>
        <begin position="12"/>
        <end position="31"/>
    </location>
</feature>
<name>A0ABR7NJK2_9FIRM</name>
<dbReference type="Proteomes" id="UP000658131">
    <property type="component" value="Unassembled WGS sequence"/>
</dbReference>
<keyword evidence="2" id="KW-0812">Transmembrane</keyword>
<evidence type="ECO:0000256" key="1">
    <source>
        <dbReference type="SAM" id="MobiDB-lite"/>
    </source>
</evidence>
<keyword evidence="2" id="KW-1133">Transmembrane helix</keyword>
<protein>
    <submittedName>
        <fullName evidence="3">YfhO family protein</fullName>
    </submittedName>
</protein>
<proteinExistence type="predicted"/>
<feature type="transmembrane region" description="Helical" evidence="2">
    <location>
        <begin position="455"/>
        <end position="475"/>
    </location>
</feature>
<feature type="transmembrane region" description="Helical" evidence="2">
    <location>
        <begin position="359"/>
        <end position="377"/>
    </location>
</feature>
<feature type="transmembrane region" description="Helical" evidence="2">
    <location>
        <begin position="754"/>
        <end position="775"/>
    </location>
</feature>
<reference evidence="3 4" key="1">
    <citation type="submission" date="2020-08" db="EMBL/GenBank/DDBJ databases">
        <title>Genome public.</title>
        <authorList>
            <person name="Liu C."/>
            <person name="Sun Q."/>
        </authorList>
    </citation>
    <scope>NUCLEOTIDE SEQUENCE [LARGE SCALE GENOMIC DNA]</scope>
    <source>
        <strain evidence="3 4">BX1</strain>
    </source>
</reference>
<feature type="transmembrane region" description="Helical" evidence="2">
    <location>
        <begin position="303"/>
        <end position="321"/>
    </location>
</feature>
<feature type="transmembrane region" description="Helical" evidence="2">
    <location>
        <begin position="222"/>
        <end position="244"/>
    </location>
</feature>
<dbReference type="RefSeq" id="WP_262400087.1">
    <property type="nucleotide sequence ID" value="NZ_JACRTB010000012.1"/>
</dbReference>
<dbReference type="Pfam" id="PF09586">
    <property type="entry name" value="YfhO"/>
    <property type="match status" value="2"/>
</dbReference>
<dbReference type="PANTHER" id="PTHR38454">
    <property type="entry name" value="INTEGRAL MEMBRANE PROTEIN-RELATED"/>
    <property type="match status" value="1"/>
</dbReference>
<feature type="transmembrane region" description="Helical" evidence="2">
    <location>
        <begin position="73"/>
        <end position="93"/>
    </location>
</feature>
<accession>A0ABR7NJK2</accession>
<dbReference type="InterPro" id="IPR018580">
    <property type="entry name" value="Uncharacterised_YfhO"/>
</dbReference>
<keyword evidence="2" id="KW-0472">Membrane</keyword>
<feature type="transmembrane region" description="Helical" evidence="2">
    <location>
        <begin position="389"/>
        <end position="409"/>
    </location>
</feature>
<feature type="transmembrane region" description="Helical" evidence="2">
    <location>
        <begin position="182"/>
        <end position="210"/>
    </location>
</feature>
<feature type="transmembrane region" description="Helical" evidence="2">
    <location>
        <begin position="105"/>
        <end position="125"/>
    </location>
</feature>
<sequence>MRSRTRRDFLPGGVKSFVWALLLASAIFVPLMIYNGGYFVFLGDFNVQQIPFYRHAHDMIRSGNFFWDWQTDLGANFIGSYSFYLIFSPFFWLTLPFPSDFVPHLMGPLLILKTACAALSAYLYIKRFVSDRNWAVFGSILYAFSGFMTFNIFFNHFHEPCIFFPLLLVSLEELVENNRRGFFAAMVAVNCLVNYWFFIGEVVFVILYVAVRISCGGWNCSFWKFCVIAFESVLGVLIAAVGLLPSVLALMGNPRTGWDTLLTGWNMWIYGWNQRLPAILQSFFFPPELPSRPNFFPDMGAKWSSLSAWLPLFSSIGAIAYCRVKKRTFVKRLIVISMVMSLIPILNSVFVLFSQSYYARWFYMPVLMLCIATAAALSERNAPEMRFALASSWRYVAFITLFFILAIGFSPSKVKEEIKIGLYGDQLGFWLLSAAALLCLLLTALLFFGVRSRAFYRVSSILLSLVIVVFTTGYLCSGKSSKATDDAFLANTVNGREEIAAALPDDGIFARSDLYHCGDNLGMFWDLPNIQAFHSIVPASIMEFYPEIGVKRDVSSKPSTDYPSLRPFLSVRWLFIPQNDKEQSPMPGYRYYDTRLGYHIYENEDFLPMGFIYRSGFNMDGESWSMLDQDDKVRAMLLSLGLTPEALERNRDLLEEDFSDSYNLPSLTDSSYRERLEELRSEACESFSIDADGFSAASRLDSPAMLFFSVPYDRGWSAWVNGSPARIEKANIGFMAVRVPAGESIIRFEYRTPGLYEGAVISAGALLLLLLYLLFCKLLGVKVRLPQTDTPLPDPEEAQTPSMADETGWMTPAEDAPPAPLRQAPPIVREQPRPPASPAPSPQTPEQKREQTILDYLETLEELPPIDEAQQEKRQ</sequence>
<keyword evidence="4" id="KW-1185">Reference proteome</keyword>
<feature type="transmembrane region" description="Helical" evidence="2">
    <location>
        <begin position="333"/>
        <end position="353"/>
    </location>
</feature>